<gene>
    <name evidence="1" type="ORF">BV22DRAFT_1035177</name>
</gene>
<reference evidence="1" key="1">
    <citation type="journal article" date="2021" name="New Phytol.">
        <title>Evolutionary innovations through gain and loss of genes in the ectomycorrhizal Boletales.</title>
        <authorList>
            <person name="Wu G."/>
            <person name="Miyauchi S."/>
            <person name="Morin E."/>
            <person name="Kuo A."/>
            <person name="Drula E."/>
            <person name="Varga T."/>
            <person name="Kohler A."/>
            <person name="Feng B."/>
            <person name="Cao Y."/>
            <person name="Lipzen A."/>
            <person name="Daum C."/>
            <person name="Hundley H."/>
            <person name="Pangilinan J."/>
            <person name="Johnson J."/>
            <person name="Barry K."/>
            <person name="LaButti K."/>
            <person name="Ng V."/>
            <person name="Ahrendt S."/>
            <person name="Min B."/>
            <person name="Choi I.G."/>
            <person name="Park H."/>
            <person name="Plett J.M."/>
            <person name="Magnuson J."/>
            <person name="Spatafora J.W."/>
            <person name="Nagy L.G."/>
            <person name="Henrissat B."/>
            <person name="Grigoriev I.V."/>
            <person name="Yang Z.L."/>
            <person name="Xu J."/>
            <person name="Martin F.M."/>
        </authorList>
    </citation>
    <scope>NUCLEOTIDE SEQUENCE</scope>
    <source>
        <strain evidence="1">KUC20120723A-06</strain>
    </source>
</reference>
<proteinExistence type="predicted"/>
<evidence type="ECO:0000313" key="2">
    <source>
        <dbReference type="Proteomes" id="UP000790709"/>
    </source>
</evidence>
<dbReference type="EMBL" id="MU266426">
    <property type="protein sequence ID" value="KAH7924367.1"/>
    <property type="molecule type" value="Genomic_DNA"/>
</dbReference>
<protein>
    <submittedName>
        <fullName evidence="1">Uncharacterized protein</fullName>
    </submittedName>
</protein>
<organism evidence="1 2">
    <name type="scientific">Leucogyrophana mollusca</name>
    <dbReference type="NCBI Taxonomy" id="85980"/>
    <lineage>
        <taxon>Eukaryota</taxon>
        <taxon>Fungi</taxon>
        <taxon>Dikarya</taxon>
        <taxon>Basidiomycota</taxon>
        <taxon>Agaricomycotina</taxon>
        <taxon>Agaricomycetes</taxon>
        <taxon>Agaricomycetidae</taxon>
        <taxon>Boletales</taxon>
        <taxon>Boletales incertae sedis</taxon>
        <taxon>Leucogyrophana</taxon>
    </lineage>
</organism>
<sequence>MLAPSAPARAPSGTSAAPRQKSRFSQAAPPVESEQQAPDERKPKESNSRPAESAADSPSSRRRPTDRERERDVVRDTLKIVPADRPPAQEDRSVSPFQSPAADSQRQRKRLPLPSQSAIFREGSRQAPARPDAGYPAFPPAAGPRDSTFPSKPAANDPSIPSGPRISPLVPPRDSPDRHWPSRVPPSGPAASSTSRARMDSYVPNEPVTSRDRDVMDTDELPSATASSKSFEPPSRPSATNYIGAEDQVDSLPKGPRAMAGRNIPPDAPPAGGNMESTSHPNLERSRSARNERESRPSILPQEDRGRHYERTISPLEDPPYRPRAPPDSSRAQGNWDPPPREQGRRQWDHSRRSPGAKPSNLKVSGANGTPIGDRSNRFASASESPHPPKALMTPIDSRIQPPPGGPGDASGARAPRQSNGLKESYERPPHLDASLGTRRHSFAAAGPPAGLHRQPVDRIVSPTLPRRPVSPGVGIQNGPASRQTRSGPTHSRFGPPVQRQEPERLYIPRNPSPESLRSAPRYPEEHSHSGVPSPPMSRDSSMASVWDPPAHHPPRPARSPVRRPESPRHRGAEVYPPPRRDEYEGARRYEERHRDSDRARVPPAPRPTSHRYDSDDVKAHPHSMPSPAPSRPYPAEPARQSFLDARGDHYVARDERGVGAEHTRPPRREASPVRKVHPERELLLQSSYAPYPRSEHEGDRRAPRHSEGVSPLPLPPASYGRPEIVDRAYDVGRRPHDHRLEERYRDVDGGMARGDHRGRGTSLLDRLSLDESPSLRDRVQLPAKRDRDEMDGDGDEEGGAMDVDGEDFDGSKRSRRRGAVKPRRARRVM</sequence>
<comment type="caution">
    <text evidence="1">The sequence shown here is derived from an EMBL/GenBank/DDBJ whole genome shotgun (WGS) entry which is preliminary data.</text>
</comment>
<dbReference type="Proteomes" id="UP000790709">
    <property type="component" value="Unassembled WGS sequence"/>
</dbReference>
<name>A0ACB8BF53_9AGAM</name>
<accession>A0ACB8BF53</accession>
<keyword evidence="2" id="KW-1185">Reference proteome</keyword>
<evidence type="ECO:0000313" key="1">
    <source>
        <dbReference type="EMBL" id="KAH7924367.1"/>
    </source>
</evidence>